<evidence type="ECO:0000256" key="1">
    <source>
        <dbReference type="SAM" id="Coils"/>
    </source>
</evidence>
<dbReference type="InterPro" id="IPR027417">
    <property type="entry name" value="P-loop_NTPase"/>
</dbReference>
<sequence length="1884" mass="212806">MSSPSRASKSRHHGKEEGFPNAQTAAEEAKLRMKIRHSLQNQHLARAALEDADGVLTNKSTLMHWPAAIGEIIDSRHFVKHPLASNFHMPQSIVMSSPNPRNQRHNRKNEEVSLDPQAAVEEAKLRMQIRQSLQHQHLRRAALEDGGGGPTKNAISMHGQPEMCDLMENCDRVEVVNFVKACDVSLKKQQNRVEVRGTAHQRQCDGHKNNEGLKSTEGELNHRMYNYKLQGKTETPENQWQDGQMQNGQDPRWQRRLNKGNRWSALTRDELMRELREEQEKLRQRLKKGNGWSELSREDLMREIRFEQEKLQQQVNKGNSWSQRSRDDLVQELRLEQEKLSEVEAHNPMANTTGMNSGRKPMMHWEQGLYSKNEIIEIPLNNINIEESPGSKKTPIDRNEVERINIHRGAYEYDHVESRVIDLLAFEQKCDYHYLAQTQLPCFRSPYDQVDAAMNQNIPKEPNYHENLFLSQSPNSYVEPSNDQIKLQNDQNFAEEQYQVESLLRELTNQEQTENDHDYSHLATSPGTSGKCLFELRQQFSTELTPLNSLGRVGHSNAFCDQPVADQNSAVDDLLLDLEAFKTNECDESIGFHSVGNLSASCNSLTSASLVSEDEDAVTLCEWITCQKLNASVEVQTKHYFERSLRILYSLLFKMIAPVVKNGSSEIEISINPKLIRVENIMVQHLLEEGETAFFIHASIDNDATLNKLATKYAAMKAFGIVAYEILMRGLGPPLSSFLSSTATTFEGAAQALLCIDDSANTIAPDAQRQDHAKRQRSVDGNQSSLTSAMIKGGVPYPLCRFVVDLLGGERSDGLLFRSDNSFQSFSDVITDLKQMMEKPDAFVHLNTSDQWRLAFGEKMHGRESEKKIIMDVASMVNCTASSNPALLPPQIDQQIIMVSGDSGSGKTRLVMETMKSLENQGWLFLSCKFDRIIHAEPLSNMANAFNDLLERCRGNSMCRRIRTQLKKFLQPGDISVLKKHVPCLIKYLKDSVSPTYELEVRKQQIQHVFRRLLGALSSAGQPIAFFLDDLQWVDAASVDLFLALVNASELDSACTRRKTNILLIGSYRDKEIHTELELVQLLDQLKRNSSVQVTNITLCGFDQDTLIGILSESLCVPPRRTKLLSEIILQKTEGLVIHVIEFIGRLTIERILNHSFVKGWEWEMEEIEACPISESVAELFTFKLKNLPPDVLLGLQICSVFGIQIEHRIINFVQDFDGDDSVDIIAGLKAVLDLGLVEMTRSSNVYKFSHDLIAQAAFDLIEDNERSQLLQKLVCALIKNASDANEIESVVFVAVDLINRITGDVITDPNERIMYAKMNSQAAKKALAVPDFGSAVKYSESGLSFLDVGHWETHHKLMLSIHETSIIARYRHFDGNHDVIKDRIHAVFQRAKSVDEEFKTRQVWIMLLGIASPLKATLESHALLERLGEPIDLSKYSSSHLCSELVRANVFFLEKRQQFSMMSPMADLNKRNAMKIMSSLMIYYHQRFSNIVGLVSARMVDMTIKYGYCEESVFAVASFAVTIARVVGDIDEGASWARMALSLLTRFRHNVNALLPPVYGAVYGLVLILTEPIQATLGPLLRGCSLAFDYGNIQFAVGNAEVVNVLLGEIEVLAHKCAQHCQLPALQGVFAPLHHILRDLKGLDQQALAPLDYVYDTAVLQECAYVKKDLHNLDTQLMIHIAHSFMLGDMKKAQSLAEMFEDVFTKNHFVFNCVIIEFYAGLAACQFARETLEKGWEDKAEQVRFSMEKMCSHSKWNFENKLLLMRAECHYTKGNLNAAAECYESSIVSARNHKLVHEEAIACDNAPASSRDTPKKRGDIDYHWSLSPTKPAPNFGVTPSDNNSAFSGDSPDGWEKEDEMMLALISEQNCKEREEAENERDMG</sequence>
<evidence type="ECO:0000259" key="3">
    <source>
        <dbReference type="Pfam" id="PF13191"/>
    </source>
</evidence>
<keyword evidence="1" id="KW-0175">Coiled coil</keyword>
<comment type="caution">
    <text evidence="4">The sequence shown here is derived from an EMBL/GenBank/DDBJ whole genome shotgun (WGS) entry which is preliminary data.</text>
</comment>
<feature type="compositionally biased region" description="Polar residues" evidence="2">
    <location>
        <begin position="1838"/>
        <end position="1848"/>
    </location>
</feature>
<dbReference type="PANTHER" id="PTHR43642:SF1">
    <property type="entry name" value="HYBRID SIGNAL TRANSDUCTION HISTIDINE KINASE G"/>
    <property type="match status" value="1"/>
</dbReference>
<evidence type="ECO:0000313" key="5">
    <source>
        <dbReference type="Proteomes" id="UP001516023"/>
    </source>
</evidence>
<feature type="coiled-coil region" evidence="1">
    <location>
        <begin position="268"/>
        <end position="346"/>
    </location>
</feature>
<reference evidence="4 5" key="1">
    <citation type="journal article" date="2020" name="G3 (Bethesda)">
        <title>Improved Reference Genome for Cyclotella cryptica CCMP332, a Model for Cell Wall Morphogenesis, Salinity Adaptation, and Lipid Production in Diatoms (Bacillariophyta).</title>
        <authorList>
            <person name="Roberts W.R."/>
            <person name="Downey K.M."/>
            <person name="Ruck E.C."/>
            <person name="Traller J.C."/>
            <person name="Alverson A.J."/>
        </authorList>
    </citation>
    <scope>NUCLEOTIDE SEQUENCE [LARGE SCALE GENOMIC DNA]</scope>
    <source>
        <strain evidence="4 5">CCMP332</strain>
    </source>
</reference>
<evidence type="ECO:0000313" key="4">
    <source>
        <dbReference type="EMBL" id="KAL3804492.1"/>
    </source>
</evidence>
<gene>
    <name evidence="4" type="ORF">HJC23_002531</name>
</gene>
<dbReference type="Gene3D" id="3.40.50.300">
    <property type="entry name" value="P-loop containing nucleotide triphosphate hydrolases"/>
    <property type="match status" value="1"/>
</dbReference>
<dbReference type="EMBL" id="JABMIG020000007">
    <property type="protein sequence ID" value="KAL3804492.1"/>
    <property type="molecule type" value="Genomic_DNA"/>
</dbReference>
<evidence type="ECO:0000256" key="2">
    <source>
        <dbReference type="SAM" id="MobiDB-lite"/>
    </source>
</evidence>
<dbReference type="PANTHER" id="PTHR43642">
    <property type="entry name" value="HYBRID SIGNAL TRANSDUCTION HISTIDINE KINASE G"/>
    <property type="match status" value="1"/>
</dbReference>
<dbReference type="InterPro" id="IPR053159">
    <property type="entry name" value="Hybrid_Histidine_Kinase"/>
</dbReference>
<protein>
    <recommendedName>
        <fullName evidence="3">Orc1-like AAA ATPase domain-containing protein</fullName>
    </recommendedName>
</protein>
<proteinExistence type="predicted"/>
<accession>A0ABD3QVZ7</accession>
<dbReference type="Proteomes" id="UP001516023">
    <property type="component" value="Unassembled WGS sequence"/>
</dbReference>
<feature type="region of interest" description="Disordered" evidence="2">
    <location>
        <begin position="1828"/>
        <end position="1855"/>
    </location>
</feature>
<name>A0ABD3QVZ7_9STRA</name>
<feature type="domain" description="Orc1-like AAA ATPase" evidence="3">
    <location>
        <begin position="895"/>
        <end position="1051"/>
    </location>
</feature>
<feature type="region of interest" description="Disordered" evidence="2">
    <location>
        <begin position="193"/>
        <end position="215"/>
    </location>
</feature>
<dbReference type="InterPro" id="IPR041664">
    <property type="entry name" value="AAA_16"/>
</dbReference>
<organism evidence="4 5">
    <name type="scientific">Cyclotella cryptica</name>
    <dbReference type="NCBI Taxonomy" id="29204"/>
    <lineage>
        <taxon>Eukaryota</taxon>
        <taxon>Sar</taxon>
        <taxon>Stramenopiles</taxon>
        <taxon>Ochrophyta</taxon>
        <taxon>Bacillariophyta</taxon>
        <taxon>Coscinodiscophyceae</taxon>
        <taxon>Thalassiosirophycidae</taxon>
        <taxon>Stephanodiscales</taxon>
        <taxon>Stephanodiscaceae</taxon>
        <taxon>Cyclotella</taxon>
    </lineage>
</organism>
<keyword evidence="5" id="KW-1185">Reference proteome</keyword>
<feature type="non-terminal residue" evidence="4">
    <location>
        <position position="1884"/>
    </location>
</feature>
<feature type="region of interest" description="Disordered" evidence="2">
    <location>
        <begin position="1"/>
        <end position="22"/>
    </location>
</feature>
<dbReference type="SUPFAM" id="SSF52540">
    <property type="entry name" value="P-loop containing nucleoside triphosphate hydrolases"/>
    <property type="match status" value="1"/>
</dbReference>
<dbReference type="Pfam" id="PF13191">
    <property type="entry name" value="AAA_16"/>
    <property type="match status" value="1"/>
</dbReference>